<evidence type="ECO:0000256" key="2">
    <source>
        <dbReference type="ARBA" id="ARBA00022527"/>
    </source>
</evidence>
<dbReference type="InterPro" id="IPR015943">
    <property type="entry name" value="WD40/YVTN_repeat-like_dom_sf"/>
</dbReference>
<reference evidence="13" key="1">
    <citation type="submission" date="2021-08" db="EMBL/GenBank/DDBJ databases">
        <title>WGS assembly of Ceratopteris richardii.</title>
        <authorList>
            <person name="Marchant D.B."/>
            <person name="Chen G."/>
            <person name="Jenkins J."/>
            <person name="Shu S."/>
            <person name="Leebens-Mack J."/>
            <person name="Grimwood J."/>
            <person name="Schmutz J."/>
            <person name="Soltis P."/>
            <person name="Soltis D."/>
            <person name="Chen Z.-H."/>
        </authorList>
    </citation>
    <scope>NUCLEOTIDE SEQUENCE</scope>
    <source>
        <strain evidence="13">Whitten #5841</strain>
        <tissue evidence="13">Leaf</tissue>
    </source>
</reference>
<dbReference type="GO" id="GO:0045324">
    <property type="term" value="P:late endosome to vacuole transport"/>
    <property type="evidence" value="ECO:0007669"/>
    <property type="project" value="InterPro"/>
</dbReference>
<dbReference type="GO" id="GO:0071561">
    <property type="term" value="C:nucleus-vacuole junction"/>
    <property type="evidence" value="ECO:0007669"/>
    <property type="project" value="TreeGrafter"/>
</dbReference>
<dbReference type="InterPro" id="IPR036322">
    <property type="entry name" value="WD40_repeat_dom_sf"/>
</dbReference>
<feature type="region of interest" description="Disordered" evidence="11">
    <location>
        <begin position="1363"/>
        <end position="1383"/>
    </location>
</feature>
<dbReference type="Gene3D" id="2.130.10.10">
    <property type="entry name" value="YVTN repeat-like/Quinoprotein amine dehydrogenase"/>
    <property type="match status" value="2"/>
</dbReference>
<dbReference type="FunFam" id="1.10.510.10:FF:000497">
    <property type="entry name" value="Phosphoinositide 3-kinase regulatory subunit"/>
    <property type="match status" value="1"/>
</dbReference>
<dbReference type="SUPFAM" id="SSF50978">
    <property type="entry name" value="WD40 repeat-like"/>
    <property type="match status" value="1"/>
</dbReference>
<keyword evidence="8" id="KW-0067">ATP-binding</keyword>
<keyword evidence="6" id="KW-0547">Nucleotide-binding</keyword>
<evidence type="ECO:0000256" key="7">
    <source>
        <dbReference type="ARBA" id="ARBA00022777"/>
    </source>
</evidence>
<dbReference type="GO" id="GO:0004674">
    <property type="term" value="F:protein serine/threonine kinase activity"/>
    <property type="evidence" value="ECO:0007669"/>
    <property type="project" value="UniProtKB-KW"/>
</dbReference>
<dbReference type="InterPro" id="IPR016024">
    <property type="entry name" value="ARM-type_fold"/>
</dbReference>
<dbReference type="CDD" id="cd13980">
    <property type="entry name" value="STKc_Vps15"/>
    <property type="match status" value="1"/>
</dbReference>
<dbReference type="GO" id="GO:0005770">
    <property type="term" value="C:late endosome"/>
    <property type="evidence" value="ECO:0007669"/>
    <property type="project" value="TreeGrafter"/>
</dbReference>
<dbReference type="SUPFAM" id="SSF48371">
    <property type="entry name" value="ARM repeat"/>
    <property type="match status" value="1"/>
</dbReference>
<keyword evidence="5" id="KW-0677">Repeat</keyword>
<evidence type="ECO:0000256" key="8">
    <source>
        <dbReference type="ARBA" id="ARBA00022840"/>
    </source>
</evidence>
<dbReference type="PRINTS" id="PR00320">
    <property type="entry name" value="GPROTEINBRPT"/>
</dbReference>
<dbReference type="SMART" id="SM00220">
    <property type="entry name" value="S_TKc"/>
    <property type="match status" value="1"/>
</dbReference>
<sequence length="1527" mass="170580">MGNKLARTTQGSASEYYLHDLPSTCSLVFKEALGGGRFLKSITCHHDEGLVVVKVYFKRGEFPDLKEHERRLQHIRDQLSKVEHVWPFQYWLETDKAAYLLRQYFFSNLHDRISTRPFLQDIEKKWIAFQLLLALKQSHERGICHGDIKCENVLVTSWNWLYLADYASFKPTFLPVDNPSDFSFFFDTGGRRRCYVAPERFFEPGGNMGNTIDGVLKPTMDIFSVGCVIAELFMEGQTLFDLSQLLAYRRGQYDPCPSLQKVKDKDIREMILHMIQLDPTARLSAEQYLQFRAPRVFPVYFSSLLHSFFSYILPYDVDTRVAITQSAFPELCKQMIESSCHAHKNKTGSSVSEFQDNMEDREKVETEQHLHVSNVDITPKRRLKAAAIVMGKASSRLGQHPLAADGIHRRDISESIKVLQTEGCFSQGLMRNKVKCEGVVLIASLLCASIRNVKFPQARRGALQMLYKACLYIDDEVRLQHVLPFVVTLLSDGAAIVRCAALQVVCNLLSLIENFPRSDSKIFPEYILPLLSMLPEDPEECVRICYADNIHMIAETARRFLESSYNIPDVGVLDKSVQSMRGATKKVVAPTGLNQNGSRYMFELSQLRENIARVIQELVMGPKQTPAIRRALLYHVKDLCNFFGTRQCNDVLLPILPAFLNDRDEQLRAVFFEQIVYVSLFVGQTSVESYLLPYIEQALSDVEETVIVNALECLAAICVHRLLRKRVLLRAVERCSPLLCHPSQWVRKSALKVVASVGASLGLVDSHAFLLPILSPFVRREPVALDLESALSACLKVPMSREMFNRVLSDAMLSQPVPRKQDNKVDKNKQKEAVTNSIIQSNTSSMKTFAEQQKTGSVNHNLQSAALLSPVLQGERLIFTEIDDNEKMKAMEGYIRDLSSTMQSRMLNWEVDNSEKLQSSIIGMNAGAGTGFYSNYDGSSDGIPLYFLPLNEKRGDNQTSFSFNEDWNRIVNGRHGTHPSHIAALSGTPNILATRTIHWTEGTSTIHNSHVQQAIMGSRFLTGAHHVYEVAKDMDGGETDREYTKGLTASLLRDNVLPEVCFQGAAESSGTGVARLAEGNSVQNSSSSFNDNHWQPRGVLIAHLQEHRRAVNKVAVSHDNSFFVSASDDGTVKLWDCKRLESNISFRSRVTYSFNDAKAVCVCMIGNGPQVAASSSSGKIHVLKVDQVSKTTSGIERYSGLTDVKNVDAQEGAVISLLSYIPDGPPMLLYTTQRNGIRLWDIRLEKDAWCLRAKPSQGYISATALASCYTWLVTGTSRGVLTLWDLRFQIPVNTWQHPSGSFVETMSAVLPPSESGTVSASRAYVYVAAGREEVALWNAEDGTCQQVLRLGCDPADSEYTEIPSALSRRKTSSTADSKRIEGSKKSDYKLEELNEPSSRIPGVRALLPLSGGTGLITGSTDCKIRIWDRLRPERCYCVCGPSPKTQAIPSVYKYDSRVILGMKVVQETYSQQQKNQTSPNSKGILTAAATDTAGCHRDSILSLAAAQTAQQNLLISSSRDGSIKVWR</sequence>
<evidence type="ECO:0000256" key="9">
    <source>
        <dbReference type="PROSITE-ProRule" id="PRU00103"/>
    </source>
</evidence>
<dbReference type="InterPro" id="IPR011009">
    <property type="entry name" value="Kinase-like_dom_sf"/>
</dbReference>
<dbReference type="GO" id="GO:0034272">
    <property type="term" value="C:phosphatidylinositol 3-kinase complex, class III, type II"/>
    <property type="evidence" value="ECO:0007669"/>
    <property type="project" value="TreeGrafter"/>
</dbReference>
<dbReference type="PANTHER" id="PTHR17583:SF0">
    <property type="entry name" value="PHOSPHOINOSITIDE 3-KINASE REGULATORY SUBUNIT 4"/>
    <property type="match status" value="1"/>
</dbReference>
<gene>
    <name evidence="13" type="ORF">KP509_01G130700</name>
</gene>
<feature type="repeat" description="WD" evidence="10">
    <location>
        <begin position="1493"/>
        <end position="1527"/>
    </location>
</feature>
<dbReference type="PROSITE" id="PS50011">
    <property type="entry name" value="PROTEIN_KINASE_DOM"/>
    <property type="match status" value="1"/>
</dbReference>
<dbReference type="Pfam" id="PF00069">
    <property type="entry name" value="Pkinase"/>
    <property type="match status" value="1"/>
</dbReference>
<dbReference type="EC" id="2.7.11.1" evidence="1"/>
<keyword evidence="3 10" id="KW-0853">WD repeat</keyword>
<feature type="domain" description="Protein kinase" evidence="12">
    <location>
        <begin position="27"/>
        <end position="309"/>
    </location>
</feature>
<dbReference type="InterPro" id="IPR055231">
    <property type="entry name" value="2AA_helical"/>
</dbReference>
<proteinExistence type="predicted"/>
<dbReference type="PROSITE" id="PS50082">
    <property type="entry name" value="WD_REPEATS_2"/>
    <property type="match status" value="3"/>
</dbReference>
<dbReference type="Pfam" id="PF22956">
    <property type="entry name" value="VPS15-like_hel"/>
    <property type="match status" value="1"/>
</dbReference>
<feature type="repeat" description="WD" evidence="10">
    <location>
        <begin position="1415"/>
        <end position="1428"/>
    </location>
</feature>
<keyword evidence="2" id="KW-0723">Serine/threonine-protein kinase</keyword>
<evidence type="ECO:0000256" key="11">
    <source>
        <dbReference type="SAM" id="MobiDB-lite"/>
    </source>
</evidence>
<evidence type="ECO:0000256" key="3">
    <source>
        <dbReference type="ARBA" id="ARBA00022574"/>
    </source>
</evidence>
<evidence type="ECO:0000256" key="5">
    <source>
        <dbReference type="ARBA" id="ARBA00022737"/>
    </source>
</evidence>
<dbReference type="InterPro" id="IPR021133">
    <property type="entry name" value="HEAT_type_2"/>
</dbReference>
<dbReference type="OMA" id="ATNTCRI"/>
<dbReference type="PANTHER" id="PTHR17583">
    <property type="entry name" value="PHOSPHOINOSITIDE 3-KINASE REGULATORY SUBUNIT 4"/>
    <property type="match status" value="1"/>
</dbReference>
<comment type="caution">
    <text evidence="13">The sequence shown here is derived from an EMBL/GenBank/DDBJ whole genome shotgun (WGS) entry which is preliminary data.</text>
</comment>
<dbReference type="InterPro" id="IPR045162">
    <property type="entry name" value="Vps15-like"/>
</dbReference>
<evidence type="ECO:0000256" key="10">
    <source>
        <dbReference type="PROSITE-ProRule" id="PRU00221"/>
    </source>
</evidence>
<dbReference type="InterPro" id="IPR011989">
    <property type="entry name" value="ARM-like"/>
</dbReference>
<dbReference type="GO" id="GO:0005524">
    <property type="term" value="F:ATP binding"/>
    <property type="evidence" value="ECO:0007669"/>
    <property type="project" value="UniProtKB-KW"/>
</dbReference>
<dbReference type="Gene3D" id="1.10.510.10">
    <property type="entry name" value="Transferase(Phosphotransferase) domain 1"/>
    <property type="match status" value="1"/>
</dbReference>
<dbReference type="InterPro" id="IPR000719">
    <property type="entry name" value="Prot_kinase_dom"/>
</dbReference>
<dbReference type="Proteomes" id="UP000825935">
    <property type="component" value="Chromosome 1"/>
</dbReference>
<dbReference type="FunFam" id="1.25.10.10:FF:000370">
    <property type="entry name" value="phosphoinositide 3-kinase regulatory subunit 4-like"/>
    <property type="match status" value="1"/>
</dbReference>
<name>A0A8T2VHH4_CERRI</name>
<dbReference type="PROSITE" id="PS00108">
    <property type="entry name" value="PROTEIN_KINASE_ST"/>
    <property type="match status" value="1"/>
</dbReference>
<dbReference type="Gene3D" id="1.25.10.10">
    <property type="entry name" value="Leucine-rich Repeat Variant"/>
    <property type="match status" value="2"/>
</dbReference>
<evidence type="ECO:0000256" key="6">
    <source>
        <dbReference type="ARBA" id="ARBA00022741"/>
    </source>
</evidence>
<dbReference type="InterPro" id="IPR020472">
    <property type="entry name" value="WD40_PAC1"/>
</dbReference>
<dbReference type="OrthoDB" id="242910at2759"/>
<evidence type="ECO:0000256" key="4">
    <source>
        <dbReference type="ARBA" id="ARBA00022679"/>
    </source>
</evidence>
<feature type="repeat" description="HEAT" evidence="9">
    <location>
        <begin position="652"/>
        <end position="690"/>
    </location>
</feature>
<dbReference type="InterPro" id="IPR001680">
    <property type="entry name" value="WD40_rpt"/>
</dbReference>
<organism evidence="13 14">
    <name type="scientific">Ceratopteris richardii</name>
    <name type="common">Triangle waterfern</name>
    <dbReference type="NCBI Taxonomy" id="49495"/>
    <lineage>
        <taxon>Eukaryota</taxon>
        <taxon>Viridiplantae</taxon>
        <taxon>Streptophyta</taxon>
        <taxon>Embryophyta</taxon>
        <taxon>Tracheophyta</taxon>
        <taxon>Polypodiopsida</taxon>
        <taxon>Polypodiidae</taxon>
        <taxon>Polypodiales</taxon>
        <taxon>Pteridineae</taxon>
        <taxon>Pteridaceae</taxon>
        <taxon>Parkerioideae</taxon>
        <taxon>Ceratopteris</taxon>
    </lineage>
</organism>
<dbReference type="PROSITE" id="PS50077">
    <property type="entry name" value="HEAT_REPEAT"/>
    <property type="match status" value="1"/>
</dbReference>
<keyword evidence="7" id="KW-0418">Kinase</keyword>
<evidence type="ECO:0000313" key="14">
    <source>
        <dbReference type="Proteomes" id="UP000825935"/>
    </source>
</evidence>
<dbReference type="GO" id="GO:0034271">
    <property type="term" value="C:phosphatidylinositol 3-kinase complex, class III, type I"/>
    <property type="evidence" value="ECO:0007669"/>
    <property type="project" value="TreeGrafter"/>
</dbReference>
<evidence type="ECO:0000256" key="1">
    <source>
        <dbReference type="ARBA" id="ARBA00012513"/>
    </source>
</evidence>
<keyword evidence="4" id="KW-0808">Transferase</keyword>
<dbReference type="PROSITE" id="PS50294">
    <property type="entry name" value="WD_REPEATS_REGION"/>
    <property type="match status" value="2"/>
</dbReference>
<dbReference type="InterPro" id="IPR008271">
    <property type="entry name" value="Ser/Thr_kinase_AS"/>
</dbReference>
<feature type="repeat" description="WD" evidence="10">
    <location>
        <begin position="1104"/>
        <end position="1136"/>
    </location>
</feature>
<dbReference type="SUPFAM" id="SSF56112">
    <property type="entry name" value="Protein kinase-like (PK-like)"/>
    <property type="match status" value="1"/>
</dbReference>
<evidence type="ECO:0000259" key="12">
    <source>
        <dbReference type="PROSITE" id="PS50011"/>
    </source>
</evidence>
<dbReference type="SMART" id="SM00320">
    <property type="entry name" value="WD40"/>
    <property type="match status" value="6"/>
</dbReference>
<accession>A0A8T2VHH4</accession>
<evidence type="ECO:0000313" key="13">
    <source>
        <dbReference type="EMBL" id="KAH7447981.1"/>
    </source>
</evidence>
<keyword evidence="14" id="KW-1185">Reference proteome</keyword>
<dbReference type="EMBL" id="CM035406">
    <property type="protein sequence ID" value="KAH7447981.1"/>
    <property type="molecule type" value="Genomic_DNA"/>
</dbReference>
<protein>
    <recommendedName>
        <fullName evidence="1">non-specific serine/threonine protein kinase</fullName>
        <ecNumber evidence="1">2.7.11.1</ecNumber>
    </recommendedName>
</protein>
<dbReference type="Pfam" id="PF00400">
    <property type="entry name" value="WD40"/>
    <property type="match status" value="3"/>
</dbReference>
<dbReference type="GO" id="GO:0016236">
    <property type="term" value="P:macroautophagy"/>
    <property type="evidence" value="ECO:0007669"/>
    <property type="project" value="InterPro"/>
</dbReference>
<dbReference type="GO" id="GO:0006623">
    <property type="term" value="P:protein targeting to vacuole"/>
    <property type="evidence" value="ECO:0007669"/>
    <property type="project" value="TreeGrafter"/>
</dbReference>